<evidence type="ECO:0000313" key="2">
    <source>
        <dbReference type="EMBL" id="RHW44008.1"/>
    </source>
</evidence>
<dbReference type="AlphaFoldDB" id="A0A417Z1K3"/>
<gene>
    <name evidence="2" type="ORF">D1832_13710</name>
</gene>
<dbReference type="EMBL" id="QWLM01000021">
    <property type="protein sequence ID" value="RHW44008.1"/>
    <property type="molecule type" value="Genomic_DNA"/>
</dbReference>
<feature type="transmembrane region" description="Helical" evidence="1">
    <location>
        <begin position="160"/>
        <end position="177"/>
    </location>
</feature>
<proteinExistence type="predicted"/>
<evidence type="ECO:0000256" key="1">
    <source>
        <dbReference type="SAM" id="Phobius"/>
    </source>
</evidence>
<accession>A0A417Z1K3</accession>
<reference evidence="2 3" key="1">
    <citation type="submission" date="2018-08" db="EMBL/GenBank/DDBJ databases">
        <title>Whole genome sequence analysis of Dermacoccus abyssi bacteria isolated from Deep Mariana trench Micromonospora spp reveals genes involved in the environmental adaptation and production of secondary metabolites.</title>
        <authorList>
            <person name="Abdel-Mageed W.M."/>
            <person name="Lehri B."/>
            <person name="Nouioui I."/>
            <person name="Goodfellow I."/>
            <person name="Jaspars M."/>
            <person name="Karlyshev A."/>
        </authorList>
    </citation>
    <scope>NUCLEOTIDE SEQUENCE [LARGE SCALE GENOMIC DNA]</scope>
    <source>
        <strain evidence="2 3">MT1.1</strain>
    </source>
</reference>
<protein>
    <submittedName>
        <fullName evidence="2">Uncharacterized protein</fullName>
    </submittedName>
</protein>
<feature type="transmembrane region" description="Helical" evidence="1">
    <location>
        <begin position="60"/>
        <end position="81"/>
    </location>
</feature>
<feature type="transmembrane region" description="Helical" evidence="1">
    <location>
        <begin position="104"/>
        <end position="122"/>
    </location>
</feature>
<name>A0A417Z1K3_9MICO</name>
<feature type="transmembrane region" description="Helical" evidence="1">
    <location>
        <begin position="134"/>
        <end position="154"/>
    </location>
</feature>
<keyword evidence="1" id="KW-0472">Membrane</keyword>
<sequence>MGTSMCTMPTDLSMTVLAPLIGSGMIGLLLVMWNNLRHGRKYHEVKLADMSELAPDDRRWTLLGLGWFLATLVIALLYAGVTEAAKRIADWAGACGAPLPGSSMWPPTVVFAIFTLISAGSLMAKPLTPRWRTAATGAAWGFLSLTVGFAVAVFTADPAWLVWLPTAATLVPILAPFRRRTDHGDHVGR</sequence>
<evidence type="ECO:0000313" key="3">
    <source>
        <dbReference type="Proteomes" id="UP000285376"/>
    </source>
</evidence>
<dbReference type="Proteomes" id="UP000285376">
    <property type="component" value="Unassembled WGS sequence"/>
</dbReference>
<keyword evidence="1" id="KW-0812">Transmembrane</keyword>
<comment type="caution">
    <text evidence="2">The sequence shown here is derived from an EMBL/GenBank/DDBJ whole genome shotgun (WGS) entry which is preliminary data.</text>
</comment>
<keyword evidence="1" id="KW-1133">Transmembrane helix</keyword>
<organism evidence="2 3">
    <name type="scientific">Dermacoccus abyssi</name>
    <dbReference type="NCBI Taxonomy" id="322596"/>
    <lineage>
        <taxon>Bacteria</taxon>
        <taxon>Bacillati</taxon>
        <taxon>Actinomycetota</taxon>
        <taxon>Actinomycetes</taxon>
        <taxon>Micrococcales</taxon>
        <taxon>Dermacoccaceae</taxon>
        <taxon>Dermacoccus</taxon>
    </lineage>
</organism>
<feature type="transmembrane region" description="Helical" evidence="1">
    <location>
        <begin position="12"/>
        <end position="33"/>
    </location>
</feature>